<protein>
    <submittedName>
        <fullName evidence="2">Uncharacterized protein</fullName>
    </submittedName>
</protein>
<dbReference type="AlphaFoldDB" id="A0A080ZCZ5"/>
<dbReference type="OrthoDB" id="65235at2759"/>
<evidence type="ECO:0000256" key="1">
    <source>
        <dbReference type="SAM" id="MobiDB-lite"/>
    </source>
</evidence>
<dbReference type="EMBL" id="ANJA01003269">
    <property type="protein sequence ID" value="ETO64506.1"/>
    <property type="molecule type" value="Genomic_DNA"/>
</dbReference>
<feature type="region of interest" description="Disordered" evidence="1">
    <location>
        <begin position="129"/>
        <end position="152"/>
    </location>
</feature>
<evidence type="ECO:0000313" key="3">
    <source>
        <dbReference type="Proteomes" id="UP000028582"/>
    </source>
</evidence>
<name>A0A080ZCZ5_PHYNI</name>
<gene>
    <name evidence="2" type="ORF">F444_18040</name>
</gene>
<sequence length="250" mass="27925">MSSVSSVPDAATALLTVKIGDVSRTSRKHLTITTFGFLLSEGLDVFRAKVDTCTDKALENVRGERYVREDRALYMRPGAHSKQAELVEITPSNFENRVARSYRNYLKRKAEDTFQCEVYVYVKKVEPPRRRRLKEESESTPATALHAESQREETVVELAGTLKRKRSMGSEEDNSLQSQQHQTVQAQQIDPAYYRPVRMVVNGAIVPVQVNVQDLLACFAAFQQHTPVGSTSTETQESDVTGAGTNGFHG</sequence>
<feature type="region of interest" description="Disordered" evidence="1">
    <location>
        <begin position="164"/>
        <end position="184"/>
    </location>
</feature>
<feature type="compositionally biased region" description="Polar residues" evidence="1">
    <location>
        <begin position="227"/>
        <end position="239"/>
    </location>
</feature>
<proteinExistence type="predicted"/>
<organism evidence="2 3">
    <name type="scientific">Phytophthora nicotianae P1976</name>
    <dbReference type="NCBI Taxonomy" id="1317066"/>
    <lineage>
        <taxon>Eukaryota</taxon>
        <taxon>Sar</taxon>
        <taxon>Stramenopiles</taxon>
        <taxon>Oomycota</taxon>
        <taxon>Peronosporomycetes</taxon>
        <taxon>Peronosporales</taxon>
        <taxon>Peronosporaceae</taxon>
        <taxon>Phytophthora</taxon>
    </lineage>
</organism>
<evidence type="ECO:0000313" key="2">
    <source>
        <dbReference type="EMBL" id="ETO64506.1"/>
    </source>
</evidence>
<accession>A0A080ZCZ5</accession>
<feature type="region of interest" description="Disordered" evidence="1">
    <location>
        <begin position="227"/>
        <end position="250"/>
    </location>
</feature>
<dbReference type="Proteomes" id="UP000028582">
    <property type="component" value="Unassembled WGS sequence"/>
</dbReference>
<comment type="caution">
    <text evidence="2">The sequence shown here is derived from an EMBL/GenBank/DDBJ whole genome shotgun (WGS) entry which is preliminary data.</text>
</comment>
<reference evidence="2 3" key="1">
    <citation type="submission" date="2013-11" db="EMBL/GenBank/DDBJ databases">
        <title>The Genome Sequence of Phytophthora parasitica P1976.</title>
        <authorList>
            <consortium name="The Broad Institute Genomics Platform"/>
            <person name="Russ C."/>
            <person name="Tyler B."/>
            <person name="Panabieres F."/>
            <person name="Shan W."/>
            <person name="Tripathy S."/>
            <person name="Grunwald N."/>
            <person name="Machado M."/>
            <person name="Johnson C.S."/>
            <person name="Walker B."/>
            <person name="Young S."/>
            <person name="Zeng Q."/>
            <person name="Gargeya S."/>
            <person name="Fitzgerald M."/>
            <person name="Haas B."/>
            <person name="Abouelleil A."/>
            <person name="Allen A.W."/>
            <person name="Alvarado L."/>
            <person name="Arachchi H.M."/>
            <person name="Berlin A.M."/>
            <person name="Chapman S.B."/>
            <person name="Gainer-Dewar J."/>
            <person name="Goldberg J."/>
            <person name="Griggs A."/>
            <person name="Gujja S."/>
            <person name="Hansen M."/>
            <person name="Howarth C."/>
            <person name="Imamovic A."/>
            <person name="Ireland A."/>
            <person name="Larimer J."/>
            <person name="McCowan C."/>
            <person name="Murphy C."/>
            <person name="Pearson M."/>
            <person name="Poon T.W."/>
            <person name="Priest M."/>
            <person name="Roberts A."/>
            <person name="Saif S."/>
            <person name="Shea T."/>
            <person name="Sisk P."/>
            <person name="Sykes S."/>
            <person name="Wortman J."/>
            <person name="Nusbaum C."/>
            <person name="Birren B."/>
        </authorList>
    </citation>
    <scope>NUCLEOTIDE SEQUENCE [LARGE SCALE GENOMIC DNA]</scope>
    <source>
        <strain evidence="2 3">P1976</strain>
    </source>
</reference>